<dbReference type="PANTHER" id="PTHR48100">
    <property type="entry name" value="BROAD-SPECIFICITY PHOSPHATASE YOR283W-RELATED"/>
    <property type="match status" value="1"/>
</dbReference>
<dbReference type="AlphaFoldDB" id="A0A4R7J8Z0"/>
<keyword evidence="5" id="KW-1185">Reference proteome</keyword>
<feature type="active site" description="Proton donor/acceptor" evidence="1">
    <location>
        <position position="85"/>
    </location>
</feature>
<dbReference type="RefSeq" id="WP_133754401.1">
    <property type="nucleotide sequence ID" value="NZ_CP171129.1"/>
</dbReference>
<sequence>MTASKLIIWRHGETDWNIAGLFQGQADIPLNANGREQVKAAAQALAAEEEPVRIVASDLGRAQETAAALSALTGIGVESEPRFREISVGSWQGLGFAEVEASSEWEGSGDDTRRSPTGEAPREVAARFVTALEEYLDDTESGTLVVVAHGLAARVAACSFVGIDPASASALQGMSNAGWLVIAPDRRGDWRLAAYNRVAAPVNPFA</sequence>
<name>A0A4R7J8Z0_9ACTN</name>
<dbReference type="GO" id="GO:0005737">
    <property type="term" value="C:cytoplasm"/>
    <property type="evidence" value="ECO:0007669"/>
    <property type="project" value="TreeGrafter"/>
</dbReference>
<reference evidence="4 5" key="1">
    <citation type="submission" date="2019-03" db="EMBL/GenBank/DDBJ databases">
        <title>Genomic Encyclopedia of Archaeal and Bacterial Type Strains, Phase II (KMG-II): from individual species to whole genera.</title>
        <authorList>
            <person name="Goeker M."/>
        </authorList>
    </citation>
    <scope>NUCLEOTIDE SEQUENCE [LARGE SCALE GENOMIC DNA]</scope>
    <source>
        <strain evidence="4 5">DSM 24323</strain>
    </source>
</reference>
<dbReference type="PANTHER" id="PTHR48100:SF62">
    <property type="entry name" value="GLUCOSYL-3-PHOSPHOGLYCERATE PHOSPHATASE"/>
    <property type="match status" value="1"/>
</dbReference>
<dbReference type="InterPro" id="IPR029033">
    <property type="entry name" value="His_PPase_superfam"/>
</dbReference>
<feature type="active site" description="Tele-phosphohistidine intermediate" evidence="1">
    <location>
        <position position="11"/>
    </location>
</feature>
<evidence type="ECO:0000313" key="5">
    <source>
        <dbReference type="Proteomes" id="UP000295371"/>
    </source>
</evidence>
<proteinExistence type="predicted"/>
<dbReference type="Proteomes" id="UP000295371">
    <property type="component" value="Unassembled WGS sequence"/>
</dbReference>
<feature type="binding site" evidence="2">
    <location>
        <begin position="10"/>
        <end position="17"/>
    </location>
    <ligand>
        <name>substrate</name>
    </ligand>
</feature>
<dbReference type="Pfam" id="PF00300">
    <property type="entry name" value="His_Phos_1"/>
    <property type="match status" value="1"/>
</dbReference>
<organism evidence="4 5">
    <name type="scientific">Naumannella halotolerans</name>
    <dbReference type="NCBI Taxonomy" id="993414"/>
    <lineage>
        <taxon>Bacteria</taxon>
        <taxon>Bacillati</taxon>
        <taxon>Actinomycetota</taxon>
        <taxon>Actinomycetes</taxon>
        <taxon>Propionibacteriales</taxon>
        <taxon>Propionibacteriaceae</taxon>
        <taxon>Naumannella</taxon>
    </lineage>
</organism>
<dbReference type="CDD" id="cd07067">
    <property type="entry name" value="HP_PGM_like"/>
    <property type="match status" value="1"/>
</dbReference>
<evidence type="ECO:0000256" key="3">
    <source>
        <dbReference type="SAM" id="MobiDB-lite"/>
    </source>
</evidence>
<evidence type="ECO:0000256" key="2">
    <source>
        <dbReference type="PIRSR" id="PIRSR613078-2"/>
    </source>
</evidence>
<dbReference type="PROSITE" id="PS00175">
    <property type="entry name" value="PG_MUTASE"/>
    <property type="match status" value="1"/>
</dbReference>
<evidence type="ECO:0000313" key="4">
    <source>
        <dbReference type="EMBL" id="TDT33971.1"/>
    </source>
</evidence>
<dbReference type="InterPro" id="IPR050275">
    <property type="entry name" value="PGM_Phosphatase"/>
</dbReference>
<dbReference type="InterPro" id="IPR001345">
    <property type="entry name" value="PG/BPGM_mutase_AS"/>
</dbReference>
<dbReference type="OrthoDB" id="4697614at2"/>
<dbReference type="Gene3D" id="3.40.50.1240">
    <property type="entry name" value="Phosphoglycerate mutase-like"/>
    <property type="match status" value="1"/>
</dbReference>
<feature type="compositionally biased region" description="Basic and acidic residues" evidence="3">
    <location>
        <begin position="110"/>
        <end position="121"/>
    </location>
</feature>
<feature type="binding site" evidence="2">
    <location>
        <position position="61"/>
    </location>
    <ligand>
        <name>substrate</name>
    </ligand>
</feature>
<dbReference type="GO" id="GO:0016791">
    <property type="term" value="F:phosphatase activity"/>
    <property type="evidence" value="ECO:0007669"/>
    <property type="project" value="TreeGrafter"/>
</dbReference>
<dbReference type="SMART" id="SM00855">
    <property type="entry name" value="PGAM"/>
    <property type="match status" value="1"/>
</dbReference>
<dbReference type="EMBL" id="SOAW01000001">
    <property type="protein sequence ID" value="TDT33971.1"/>
    <property type="molecule type" value="Genomic_DNA"/>
</dbReference>
<dbReference type="InterPro" id="IPR013078">
    <property type="entry name" value="His_Pase_superF_clade-1"/>
</dbReference>
<comment type="caution">
    <text evidence="4">The sequence shown here is derived from an EMBL/GenBank/DDBJ whole genome shotgun (WGS) entry which is preliminary data.</text>
</comment>
<feature type="region of interest" description="Disordered" evidence="3">
    <location>
        <begin position="101"/>
        <end position="121"/>
    </location>
</feature>
<evidence type="ECO:0000256" key="1">
    <source>
        <dbReference type="PIRSR" id="PIRSR613078-1"/>
    </source>
</evidence>
<protein>
    <submittedName>
        <fullName evidence="4">Putative phosphoglycerate mutase</fullName>
    </submittedName>
</protein>
<accession>A0A4R7J8Z0</accession>
<gene>
    <name evidence="4" type="ORF">CLV29_1611</name>
</gene>
<dbReference type="SUPFAM" id="SSF53254">
    <property type="entry name" value="Phosphoglycerate mutase-like"/>
    <property type="match status" value="1"/>
</dbReference>